<comment type="subcellular location">
    <subcellularLocation>
        <location evidence="1">Nucleus</location>
    </subcellularLocation>
</comment>
<evidence type="ECO:0000313" key="8">
    <source>
        <dbReference type="Proteomes" id="UP000799441"/>
    </source>
</evidence>
<comment type="similarity">
    <text evidence="2">Belongs to the FIP1 family.</text>
</comment>
<feature type="region of interest" description="Disordered" evidence="5">
    <location>
        <begin position="266"/>
        <end position="349"/>
    </location>
</feature>
<feature type="region of interest" description="Disordered" evidence="5">
    <location>
        <begin position="1"/>
        <end position="125"/>
    </location>
</feature>
<dbReference type="InterPro" id="IPR007854">
    <property type="entry name" value="Fip1_dom"/>
</dbReference>
<feature type="compositionally biased region" description="Low complexity" evidence="5">
    <location>
        <begin position="292"/>
        <end position="303"/>
    </location>
</feature>
<feature type="compositionally biased region" description="Acidic residues" evidence="5">
    <location>
        <begin position="37"/>
        <end position="56"/>
    </location>
</feature>
<evidence type="ECO:0000256" key="5">
    <source>
        <dbReference type="SAM" id="MobiDB-lite"/>
    </source>
</evidence>
<feature type="compositionally biased region" description="Gly residues" evidence="5">
    <location>
        <begin position="271"/>
        <end position="291"/>
    </location>
</feature>
<feature type="domain" description="Pre-mRNA polyadenylation factor Fip1" evidence="6">
    <location>
        <begin position="159"/>
        <end position="201"/>
    </location>
</feature>
<dbReference type="PANTHER" id="PTHR13484:SF0">
    <property type="entry name" value="PRE-MRNA 3'-END-PROCESSING FACTOR FIP1"/>
    <property type="match status" value="1"/>
</dbReference>
<feature type="region of interest" description="Disordered" evidence="5">
    <location>
        <begin position="221"/>
        <end position="240"/>
    </location>
</feature>
<feature type="compositionally biased region" description="Pro residues" evidence="5">
    <location>
        <begin position="223"/>
        <end position="233"/>
    </location>
</feature>
<keyword evidence="8" id="KW-1185">Reference proteome</keyword>
<feature type="compositionally biased region" description="Low complexity" evidence="5">
    <location>
        <begin position="101"/>
        <end position="112"/>
    </location>
</feature>
<dbReference type="InterPro" id="IPR051187">
    <property type="entry name" value="Pre-mRNA_3'-end_processing_reg"/>
</dbReference>
<dbReference type="Proteomes" id="UP000799441">
    <property type="component" value="Unassembled WGS sequence"/>
</dbReference>
<evidence type="ECO:0000256" key="1">
    <source>
        <dbReference type="ARBA" id="ARBA00004123"/>
    </source>
</evidence>
<proteinExistence type="inferred from homology"/>
<evidence type="ECO:0000256" key="3">
    <source>
        <dbReference type="ARBA" id="ARBA00022664"/>
    </source>
</evidence>
<dbReference type="AlphaFoldDB" id="A0A9P4UN67"/>
<comment type="caution">
    <text evidence="7">The sequence shown here is derived from an EMBL/GenBank/DDBJ whole genome shotgun (WGS) entry which is preliminary data.</text>
</comment>
<accession>A0A9P4UN67</accession>
<name>A0A9P4UN67_9PEZI</name>
<organism evidence="7 8">
    <name type="scientific">Polychaeton citri CBS 116435</name>
    <dbReference type="NCBI Taxonomy" id="1314669"/>
    <lineage>
        <taxon>Eukaryota</taxon>
        <taxon>Fungi</taxon>
        <taxon>Dikarya</taxon>
        <taxon>Ascomycota</taxon>
        <taxon>Pezizomycotina</taxon>
        <taxon>Dothideomycetes</taxon>
        <taxon>Dothideomycetidae</taxon>
        <taxon>Capnodiales</taxon>
        <taxon>Capnodiaceae</taxon>
        <taxon>Polychaeton</taxon>
    </lineage>
</organism>
<evidence type="ECO:0000259" key="6">
    <source>
        <dbReference type="Pfam" id="PF05182"/>
    </source>
</evidence>
<feature type="compositionally biased region" description="Polar residues" evidence="5">
    <location>
        <begin position="82"/>
        <end position="95"/>
    </location>
</feature>
<sequence length="349" mass="37103">MEEDEDDFYGGATATTTDADQSLTHQQPPADHNGDNQQDEDDDEEDDEDDDSDVDIVLDRPDGAADSPPPTKRPRGPEATRSESTVPQAGRTGTPTLRAESSQQQQRSGSIQPPTSMKGVLQYNGKQGKDYPQVVKQNGVDVNAIPDWPGVLKPITEVDIDADLAENSKLWRLPGTDQTDFFNYGFDEYSWTQYCLKQQTMAGTIAQGREDDARMKAMFGGGPPAPSTGPPSGPMGGMPPGMPTEQDMAMMAQMFGMTPDQMMQQMMNGGPMPGGPMGGQQDGRGGGGFGGSPLPQGPSGFQPPTGPSGGGGSVDMSGYSQQQMAIMQQEQQGGGYGGRGRGRGRRGHY</sequence>
<reference evidence="7" key="1">
    <citation type="journal article" date="2020" name="Stud. Mycol.">
        <title>101 Dothideomycetes genomes: a test case for predicting lifestyles and emergence of pathogens.</title>
        <authorList>
            <person name="Haridas S."/>
            <person name="Albert R."/>
            <person name="Binder M."/>
            <person name="Bloem J."/>
            <person name="Labutti K."/>
            <person name="Salamov A."/>
            <person name="Andreopoulos B."/>
            <person name="Baker S."/>
            <person name="Barry K."/>
            <person name="Bills G."/>
            <person name="Bluhm B."/>
            <person name="Cannon C."/>
            <person name="Castanera R."/>
            <person name="Culley D."/>
            <person name="Daum C."/>
            <person name="Ezra D."/>
            <person name="Gonzalez J."/>
            <person name="Henrissat B."/>
            <person name="Kuo A."/>
            <person name="Liang C."/>
            <person name="Lipzen A."/>
            <person name="Lutzoni F."/>
            <person name="Magnuson J."/>
            <person name="Mondo S."/>
            <person name="Nolan M."/>
            <person name="Ohm R."/>
            <person name="Pangilinan J."/>
            <person name="Park H.-J."/>
            <person name="Ramirez L."/>
            <person name="Alfaro M."/>
            <person name="Sun H."/>
            <person name="Tritt A."/>
            <person name="Yoshinaga Y."/>
            <person name="Zwiers L.-H."/>
            <person name="Turgeon B."/>
            <person name="Goodwin S."/>
            <person name="Spatafora J."/>
            <person name="Crous P."/>
            <person name="Grigoriev I."/>
        </authorList>
    </citation>
    <scope>NUCLEOTIDE SEQUENCE</scope>
    <source>
        <strain evidence="7">CBS 116435</strain>
    </source>
</reference>
<gene>
    <name evidence="7" type="ORF">K431DRAFT_229461</name>
</gene>
<protein>
    <recommendedName>
        <fullName evidence="6">Pre-mRNA polyadenylation factor Fip1 domain-containing protein</fullName>
    </recommendedName>
</protein>
<dbReference type="OrthoDB" id="1917198at2759"/>
<dbReference type="EMBL" id="MU003816">
    <property type="protein sequence ID" value="KAF2719101.1"/>
    <property type="molecule type" value="Genomic_DNA"/>
</dbReference>
<keyword evidence="3" id="KW-0507">mRNA processing</keyword>
<dbReference type="PANTHER" id="PTHR13484">
    <property type="entry name" value="FIP1-LIKE 1 PROTEIN"/>
    <property type="match status" value="1"/>
</dbReference>
<evidence type="ECO:0000256" key="4">
    <source>
        <dbReference type="ARBA" id="ARBA00023242"/>
    </source>
</evidence>
<evidence type="ECO:0000256" key="2">
    <source>
        <dbReference type="ARBA" id="ARBA00007459"/>
    </source>
</evidence>
<dbReference type="Pfam" id="PF05182">
    <property type="entry name" value="Fip1"/>
    <property type="match status" value="1"/>
</dbReference>
<dbReference type="GO" id="GO:0006397">
    <property type="term" value="P:mRNA processing"/>
    <property type="evidence" value="ECO:0007669"/>
    <property type="project" value="UniProtKB-KW"/>
</dbReference>
<feature type="compositionally biased region" description="Low complexity" evidence="5">
    <location>
        <begin position="314"/>
        <end position="331"/>
    </location>
</feature>
<dbReference type="GO" id="GO:0005847">
    <property type="term" value="C:mRNA cleavage and polyadenylation specificity factor complex"/>
    <property type="evidence" value="ECO:0007669"/>
    <property type="project" value="TreeGrafter"/>
</dbReference>
<feature type="compositionally biased region" description="Basic residues" evidence="5">
    <location>
        <begin position="340"/>
        <end position="349"/>
    </location>
</feature>
<keyword evidence="4" id="KW-0539">Nucleus</keyword>
<evidence type="ECO:0000313" key="7">
    <source>
        <dbReference type="EMBL" id="KAF2719101.1"/>
    </source>
</evidence>